<evidence type="ECO:0000256" key="10">
    <source>
        <dbReference type="ARBA" id="ARBA00023012"/>
    </source>
</evidence>
<dbReference type="STRING" id="28122.SAMN02745108_00345"/>
<accession>A0A1T4K8A4</accession>
<evidence type="ECO:0000256" key="4">
    <source>
        <dbReference type="ARBA" id="ARBA00022475"/>
    </source>
</evidence>
<keyword evidence="4" id="KW-1003">Cell membrane</keyword>
<feature type="transmembrane region" description="Helical" evidence="13">
    <location>
        <begin position="287"/>
        <end position="307"/>
    </location>
</feature>
<keyword evidence="13" id="KW-1133">Transmembrane helix</keyword>
<evidence type="ECO:0000256" key="5">
    <source>
        <dbReference type="ARBA" id="ARBA00022553"/>
    </source>
</evidence>
<comment type="catalytic activity">
    <reaction evidence="1">
        <text>ATP + protein L-histidine = ADP + protein N-phospho-L-histidine.</text>
        <dbReference type="EC" id="2.7.13.3"/>
    </reaction>
</comment>
<organism evidence="16 17">
    <name type="scientific">Fibrobacter intestinalis</name>
    <dbReference type="NCBI Taxonomy" id="28122"/>
    <lineage>
        <taxon>Bacteria</taxon>
        <taxon>Pseudomonadati</taxon>
        <taxon>Fibrobacterota</taxon>
        <taxon>Fibrobacteria</taxon>
        <taxon>Fibrobacterales</taxon>
        <taxon>Fibrobacteraceae</taxon>
        <taxon>Fibrobacter</taxon>
    </lineage>
</organism>
<dbReference type="PROSITE" id="PS50110">
    <property type="entry name" value="RESPONSE_REGULATORY"/>
    <property type="match status" value="1"/>
</dbReference>
<reference evidence="16 17" key="1">
    <citation type="submission" date="2017-02" db="EMBL/GenBank/DDBJ databases">
        <authorList>
            <person name="Peterson S.W."/>
        </authorList>
    </citation>
    <scope>NUCLEOTIDE SEQUENCE [LARGE SCALE GENOMIC DNA]</scope>
    <source>
        <strain evidence="16 17">ATCC 43854</strain>
    </source>
</reference>
<evidence type="ECO:0000256" key="3">
    <source>
        <dbReference type="ARBA" id="ARBA00012438"/>
    </source>
</evidence>
<dbReference type="SUPFAM" id="SSF52172">
    <property type="entry name" value="CheY-like"/>
    <property type="match status" value="1"/>
</dbReference>
<dbReference type="GO" id="GO:0009927">
    <property type="term" value="F:histidine phosphotransfer kinase activity"/>
    <property type="evidence" value="ECO:0007669"/>
    <property type="project" value="TreeGrafter"/>
</dbReference>
<keyword evidence="13" id="KW-0812">Transmembrane</keyword>
<dbReference type="SMART" id="SM00448">
    <property type="entry name" value="REC"/>
    <property type="match status" value="1"/>
</dbReference>
<dbReference type="InterPro" id="IPR036890">
    <property type="entry name" value="HATPase_C_sf"/>
</dbReference>
<dbReference type="GO" id="GO:0005886">
    <property type="term" value="C:plasma membrane"/>
    <property type="evidence" value="ECO:0007669"/>
    <property type="project" value="UniProtKB-SubCell"/>
</dbReference>
<dbReference type="InterPro" id="IPR003661">
    <property type="entry name" value="HisK_dim/P_dom"/>
</dbReference>
<evidence type="ECO:0000256" key="11">
    <source>
        <dbReference type="ARBA" id="ARBA00023136"/>
    </source>
</evidence>
<dbReference type="CDD" id="cd00082">
    <property type="entry name" value="HisKA"/>
    <property type="match status" value="1"/>
</dbReference>
<evidence type="ECO:0000256" key="6">
    <source>
        <dbReference type="ARBA" id="ARBA00022679"/>
    </source>
</evidence>
<evidence type="ECO:0000256" key="13">
    <source>
        <dbReference type="SAM" id="Phobius"/>
    </source>
</evidence>
<proteinExistence type="predicted"/>
<evidence type="ECO:0000256" key="12">
    <source>
        <dbReference type="PROSITE-ProRule" id="PRU00169"/>
    </source>
</evidence>
<keyword evidence="5 12" id="KW-0597">Phosphoprotein</keyword>
<dbReference type="GO" id="GO:0000155">
    <property type="term" value="F:phosphorelay sensor kinase activity"/>
    <property type="evidence" value="ECO:0007669"/>
    <property type="project" value="InterPro"/>
</dbReference>
<keyword evidence="8 16" id="KW-0418">Kinase</keyword>
<dbReference type="InterPro" id="IPR036097">
    <property type="entry name" value="HisK_dim/P_sf"/>
</dbReference>
<dbReference type="PANTHER" id="PTHR43047:SF72">
    <property type="entry name" value="OSMOSENSING HISTIDINE PROTEIN KINASE SLN1"/>
    <property type="match status" value="1"/>
</dbReference>
<dbReference type="InterPro" id="IPR011006">
    <property type="entry name" value="CheY-like_superfamily"/>
</dbReference>
<keyword evidence="10" id="KW-0902">Two-component regulatory system</keyword>
<keyword evidence="7" id="KW-0547">Nucleotide-binding</keyword>
<evidence type="ECO:0000256" key="1">
    <source>
        <dbReference type="ARBA" id="ARBA00000085"/>
    </source>
</evidence>
<keyword evidence="6" id="KW-0808">Transferase</keyword>
<dbReference type="AlphaFoldDB" id="A0A1T4K8A4"/>
<evidence type="ECO:0000259" key="14">
    <source>
        <dbReference type="PROSITE" id="PS50109"/>
    </source>
</evidence>
<dbReference type="PANTHER" id="PTHR43047">
    <property type="entry name" value="TWO-COMPONENT HISTIDINE PROTEIN KINASE"/>
    <property type="match status" value="1"/>
</dbReference>
<keyword evidence="9" id="KW-0067">ATP-binding</keyword>
<dbReference type="SUPFAM" id="SSF55874">
    <property type="entry name" value="ATPase domain of HSP90 chaperone/DNA topoisomerase II/histidine kinase"/>
    <property type="match status" value="1"/>
</dbReference>
<dbReference type="CDD" id="cd17546">
    <property type="entry name" value="REC_hyHK_CKI1_RcsC-like"/>
    <property type="match status" value="1"/>
</dbReference>
<dbReference type="Pfam" id="PF02518">
    <property type="entry name" value="HATPase_c"/>
    <property type="match status" value="1"/>
</dbReference>
<comment type="subcellular location">
    <subcellularLocation>
        <location evidence="2">Cell membrane</location>
    </subcellularLocation>
</comment>
<evidence type="ECO:0000313" key="16">
    <source>
        <dbReference type="EMBL" id="SJZ38641.1"/>
    </source>
</evidence>
<dbReference type="Gene3D" id="3.30.565.10">
    <property type="entry name" value="Histidine kinase-like ATPase, C-terminal domain"/>
    <property type="match status" value="1"/>
</dbReference>
<dbReference type="Pfam" id="PF00512">
    <property type="entry name" value="HisKA"/>
    <property type="match status" value="1"/>
</dbReference>
<dbReference type="Pfam" id="PF00072">
    <property type="entry name" value="Response_reg"/>
    <property type="match status" value="1"/>
</dbReference>
<dbReference type="Proteomes" id="UP000190449">
    <property type="component" value="Unassembled WGS sequence"/>
</dbReference>
<dbReference type="EMBL" id="FUWU01000004">
    <property type="protein sequence ID" value="SJZ38641.1"/>
    <property type="molecule type" value="Genomic_DNA"/>
</dbReference>
<evidence type="ECO:0000313" key="17">
    <source>
        <dbReference type="Proteomes" id="UP000190449"/>
    </source>
</evidence>
<sequence>MIGWLKLIRKMMKQYIFILFLLVLLASLFTIFMRSILLDQYLKLGNSIALRYSQEMAGELELVSTLLDYGSYLAVSEMEKGADKNELSEWVALFRKRMSLLLGEEILEPFIVYDSVVVVSDAGIQKVQAELSNKWYKKVLAADGKKFFSKVYMDSVSQKLCLVIARKCDKKNAVIVFKVFVQNLTIYTFRPNLPEGTSVYICDIAGNLIYSNSILKISQDKIIDYVRLIDKGFKDSSLVAYDAFVFDPTGAQRGVYASPILVGSYDIGWNVYVTIPYTTITEPLREFYFLLAIFIVPIFGVIVFLSIRTIKLRWDKVIVDDTLACLSNQYYAIYRVDYVKDIYLMIKGSEYMKSRLPRRGSYAELMRLCEEIIDPAAFEDFSKNFSRESIGNLVAKGITEFGGDFLRRFGEEYRWVNVRVLFDKRLLTHEAVLCFREVEKEKRQRFQERKLLKEALEIAKRGEKSKQAFFSNMSHDMRTPLNAILSLSELTLNEDSISEKVRGYQEKLVYSGRQLLNLVNDILDVSRMEQGKIVLNNQSIDLEDCISECVAPFYMQAEVEKKKFEVKFNIRNRNIMGDPARIVQVLNNLLSNAFKFTSEKDSISVHIHQIDAVGRAQYQFIVSDSGIGISKEFLTQLFEPYSRETRFSNRRIAGTGLGMAIVKNLVTEMSGQIYVDSTLGKGTTFTFTIPFALAEGESDEKKPKMDRNKKSLQLVSLKGQKILLAEDNVINMEISAEILTMNGVKIVKAWNGEEAVKAFEESSPFEFDAILMDMQMPIMDGCEASQRIRALNRPDAEKIPIIAVTANAFAEDIAATFAAGMNAHISKPIDFNVLCRTLGSLMGEKQKPADS</sequence>
<dbReference type="Gene3D" id="1.10.287.130">
    <property type="match status" value="1"/>
</dbReference>
<keyword evidence="11 13" id="KW-0472">Membrane</keyword>
<evidence type="ECO:0000256" key="7">
    <source>
        <dbReference type="ARBA" id="ARBA00022741"/>
    </source>
</evidence>
<dbReference type="InterPro" id="IPR003594">
    <property type="entry name" value="HATPase_dom"/>
</dbReference>
<protein>
    <recommendedName>
        <fullName evidence="3">histidine kinase</fullName>
        <ecNumber evidence="3">2.7.13.3</ecNumber>
    </recommendedName>
</protein>
<dbReference type="GO" id="GO:0005524">
    <property type="term" value="F:ATP binding"/>
    <property type="evidence" value="ECO:0007669"/>
    <property type="project" value="UniProtKB-KW"/>
</dbReference>
<feature type="modified residue" description="4-aspartylphosphate" evidence="12">
    <location>
        <position position="773"/>
    </location>
</feature>
<dbReference type="SMART" id="SM00387">
    <property type="entry name" value="HATPase_c"/>
    <property type="match status" value="1"/>
</dbReference>
<dbReference type="EC" id="2.7.13.3" evidence="3"/>
<dbReference type="Gene3D" id="3.40.50.2300">
    <property type="match status" value="1"/>
</dbReference>
<evidence type="ECO:0000259" key="15">
    <source>
        <dbReference type="PROSITE" id="PS50110"/>
    </source>
</evidence>
<dbReference type="SMART" id="SM00388">
    <property type="entry name" value="HisKA"/>
    <property type="match status" value="1"/>
</dbReference>
<evidence type="ECO:0000256" key="8">
    <source>
        <dbReference type="ARBA" id="ARBA00022777"/>
    </source>
</evidence>
<dbReference type="PROSITE" id="PS50109">
    <property type="entry name" value="HIS_KIN"/>
    <property type="match status" value="1"/>
</dbReference>
<dbReference type="InterPro" id="IPR004358">
    <property type="entry name" value="Sig_transdc_His_kin-like_C"/>
</dbReference>
<dbReference type="RefSeq" id="WP_078775522.1">
    <property type="nucleotide sequence ID" value="NZ_FUWU01000004.1"/>
</dbReference>
<dbReference type="PRINTS" id="PR00344">
    <property type="entry name" value="BCTRLSENSOR"/>
</dbReference>
<gene>
    <name evidence="16" type="ORF">SAMN02745108_00345</name>
</gene>
<dbReference type="InterPro" id="IPR005467">
    <property type="entry name" value="His_kinase_dom"/>
</dbReference>
<evidence type="ECO:0000256" key="2">
    <source>
        <dbReference type="ARBA" id="ARBA00004236"/>
    </source>
</evidence>
<dbReference type="FunFam" id="3.30.565.10:FF:000023">
    <property type="entry name" value="PAS domain-containing sensor histidine kinase"/>
    <property type="match status" value="1"/>
</dbReference>
<dbReference type="SUPFAM" id="SSF47384">
    <property type="entry name" value="Homodimeric domain of signal transducing histidine kinase"/>
    <property type="match status" value="1"/>
</dbReference>
<feature type="domain" description="Histidine kinase" evidence="14">
    <location>
        <begin position="472"/>
        <end position="693"/>
    </location>
</feature>
<feature type="domain" description="Response regulatory" evidence="15">
    <location>
        <begin position="721"/>
        <end position="842"/>
    </location>
</feature>
<evidence type="ECO:0000256" key="9">
    <source>
        <dbReference type="ARBA" id="ARBA00022840"/>
    </source>
</evidence>
<dbReference type="InterPro" id="IPR001789">
    <property type="entry name" value="Sig_transdc_resp-reg_receiver"/>
</dbReference>
<name>A0A1T4K8A4_9BACT</name>